<dbReference type="AlphaFoldDB" id="A0A4S4M5W6"/>
<feature type="region of interest" description="Disordered" evidence="1">
    <location>
        <begin position="168"/>
        <end position="300"/>
    </location>
</feature>
<dbReference type="EMBL" id="SGPL01000018">
    <property type="protein sequence ID" value="THH20612.1"/>
    <property type="molecule type" value="Genomic_DNA"/>
</dbReference>
<comment type="caution">
    <text evidence="2">The sequence shown here is derived from an EMBL/GenBank/DDBJ whole genome shotgun (WGS) entry which is preliminary data.</text>
</comment>
<dbReference type="OrthoDB" id="2989516at2759"/>
<evidence type="ECO:0000256" key="1">
    <source>
        <dbReference type="SAM" id="MobiDB-lite"/>
    </source>
</evidence>
<feature type="compositionally biased region" description="Polar residues" evidence="1">
    <location>
        <begin position="240"/>
        <end position="257"/>
    </location>
</feature>
<sequence>MYNDTASEAPLYLVPNIEGTGKRLVRRPHPPPTTAPLPDDFDAITIARAGTTVLGPDEWGMANGSVPEIDYDDVTVQHAFPSEASNQMLSPPRAASPSRSMDAVGALRIGAVRGLGKGKASSVAGSPGEGARAVKRGLAAGRYELVQRKVLEDGPERTISIWREGVAQSASEYGDNDRNGTSTEVDSHVRRRRVSSQSRRTGDSQLGLNVPGGNTASPPKGKDRAGRRSVDMTEGPRSPLQRSFSNASSTHHTNMTRISPPLQPISPQNKQPRHRPGSPIPVPGVDVSDQSTTHTKATSTSSIEMVLSSCQPSLIHIAPALDSLGVRKDEHLRALARMREETRDREVKEEALKKGITVVEWAILLDKLQSLK</sequence>
<evidence type="ECO:0000313" key="3">
    <source>
        <dbReference type="Proteomes" id="UP000310158"/>
    </source>
</evidence>
<organism evidence="2 3">
    <name type="scientific">Bondarzewia mesenterica</name>
    <dbReference type="NCBI Taxonomy" id="1095465"/>
    <lineage>
        <taxon>Eukaryota</taxon>
        <taxon>Fungi</taxon>
        <taxon>Dikarya</taxon>
        <taxon>Basidiomycota</taxon>
        <taxon>Agaricomycotina</taxon>
        <taxon>Agaricomycetes</taxon>
        <taxon>Russulales</taxon>
        <taxon>Bondarzewiaceae</taxon>
        <taxon>Bondarzewia</taxon>
    </lineage>
</organism>
<feature type="compositionally biased region" description="Low complexity" evidence="1">
    <location>
        <begin position="291"/>
        <end position="300"/>
    </location>
</feature>
<proteinExistence type="predicted"/>
<feature type="compositionally biased region" description="Basic and acidic residues" evidence="1">
    <location>
        <begin position="220"/>
        <end position="231"/>
    </location>
</feature>
<feature type="compositionally biased region" description="Polar residues" evidence="1">
    <location>
        <begin position="203"/>
        <end position="217"/>
    </location>
</feature>
<keyword evidence="3" id="KW-1185">Reference proteome</keyword>
<evidence type="ECO:0000313" key="2">
    <source>
        <dbReference type="EMBL" id="THH20612.1"/>
    </source>
</evidence>
<accession>A0A4S4M5W6</accession>
<protein>
    <submittedName>
        <fullName evidence="2">Uncharacterized protein</fullName>
    </submittedName>
</protein>
<name>A0A4S4M5W6_9AGAM</name>
<dbReference type="Proteomes" id="UP000310158">
    <property type="component" value="Unassembled WGS sequence"/>
</dbReference>
<reference evidence="2 3" key="1">
    <citation type="submission" date="2019-02" db="EMBL/GenBank/DDBJ databases">
        <title>Genome sequencing of the rare red list fungi Bondarzewia mesenterica.</title>
        <authorList>
            <person name="Buettner E."/>
            <person name="Kellner H."/>
        </authorList>
    </citation>
    <scope>NUCLEOTIDE SEQUENCE [LARGE SCALE GENOMIC DNA]</scope>
    <source>
        <strain evidence="2 3">DSM 108281</strain>
    </source>
</reference>
<gene>
    <name evidence="2" type="ORF">EW146_g813</name>
</gene>